<feature type="transmembrane region" description="Helical" evidence="1">
    <location>
        <begin position="175"/>
        <end position="202"/>
    </location>
</feature>
<dbReference type="NCBIfam" id="TIGR00697">
    <property type="entry name" value="queuosine precursor transporter"/>
    <property type="match status" value="1"/>
</dbReference>
<dbReference type="Proteomes" id="UP000239590">
    <property type="component" value="Unassembled WGS sequence"/>
</dbReference>
<keyword evidence="1" id="KW-0472">Membrane</keyword>
<dbReference type="AlphaFoldDB" id="A0A2S7IR78"/>
<proteinExistence type="inferred from homology"/>
<feature type="transmembrane region" description="Helical" evidence="1">
    <location>
        <begin position="12"/>
        <end position="38"/>
    </location>
</feature>
<keyword evidence="1" id="KW-0812">Transmembrane</keyword>
<dbReference type="OrthoDB" id="9805479at2"/>
<feature type="transmembrane region" description="Helical" evidence="1">
    <location>
        <begin position="58"/>
        <end position="76"/>
    </location>
</feature>
<dbReference type="HAMAP" id="MF_02088">
    <property type="entry name" value="Q_prec_transport"/>
    <property type="match status" value="1"/>
</dbReference>
<keyword evidence="1" id="KW-1003">Cell membrane</keyword>
<dbReference type="RefSeq" id="WP_104712266.1">
    <property type="nucleotide sequence ID" value="NZ_PTRA01000001.1"/>
</dbReference>
<gene>
    <name evidence="2" type="ORF">C5O19_11545</name>
</gene>
<comment type="similarity">
    <text evidence="1">Belongs to the vitamin uptake transporter (VUT/ECF) (TC 2.A.88) family. Q precursor transporter subfamily.</text>
</comment>
<comment type="function">
    <text evidence="1">Involved in the import of queuosine (Q) precursors, required for Q precursor salvage.</text>
</comment>
<sequence length="263" mass="29486">MNDQPLFASKRQILFFVLSGFFIANALVAEIIGGKIFSVEGVLGLPSANIPTPWGDKWSFNQAAGALNWPLVFIIGDMINEYFGRKGVRWLSFLTAGLIVYSFFIIYAATTLPPAQFWLDVNKGTTNFNIDYAYKVIFRQGLGIIIGSITAFLLAQFLDVTVFQYLRKHTGHKYIWIRATGSTVVSQLIDSFVVVFVAFYLFGNWSAGQALSVALNNYLYKFIISLLTIPILYLVHYLIDRWLGTENARHIADDAATELPVSL</sequence>
<keyword evidence="1" id="KW-1133">Transmembrane helix</keyword>
<accession>A0A2S7IR78</accession>
<comment type="subcellular location">
    <subcellularLocation>
        <location evidence="1">Cell membrane</location>
        <topology evidence="1">Multi-pass membrane protein</topology>
    </subcellularLocation>
</comment>
<evidence type="ECO:0000256" key="1">
    <source>
        <dbReference type="HAMAP-Rule" id="MF_02088"/>
    </source>
</evidence>
<feature type="transmembrane region" description="Helical" evidence="1">
    <location>
        <begin position="142"/>
        <end position="163"/>
    </location>
</feature>
<dbReference type="PANTHER" id="PTHR34300:SF2">
    <property type="entry name" value="QUEUOSINE PRECURSOR TRANSPORTER-RELATED"/>
    <property type="match status" value="1"/>
</dbReference>
<dbReference type="GO" id="GO:0005886">
    <property type="term" value="C:plasma membrane"/>
    <property type="evidence" value="ECO:0007669"/>
    <property type="project" value="UniProtKB-SubCell"/>
</dbReference>
<dbReference type="Pfam" id="PF02592">
    <property type="entry name" value="Vut_1"/>
    <property type="match status" value="1"/>
</dbReference>
<keyword evidence="1" id="KW-0813">Transport</keyword>
<name>A0A2S7IR78_9BACT</name>
<organism evidence="2 3">
    <name type="scientific">Siphonobacter curvatus</name>
    <dbReference type="NCBI Taxonomy" id="2094562"/>
    <lineage>
        <taxon>Bacteria</taxon>
        <taxon>Pseudomonadati</taxon>
        <taxon>Bacteroidota</taxon>
        <taxon>Cytophagia</taxon>
        <taxon>Cytophagales</taxon>
        <taxon>Cytophagaceae</taxon>
        <taxon>Siphonobacter</taxon>
    </lineage>
</organism>
<comment type="caution">
    <text evidence="2">The sequence shown here is derived from an EMBL/GenBank/DDBJ whole genome shotgun (WGS) entry which is preliminary data.</text>
</comment>
<keyword evidence="3" id="KW-1185">Reference proteome</keyword>
<protein>
    <recommendedName>
        <fullName evidence="1">Probable queuosine precursor transporter</fullName>
        <shortName evidence="1">Q precursor transporter</shortName>
    </recommendedName>
</protein>
<dbReference type="GO" id="GO:0022857">
    <property type="term" value="F:transmembrane transporter activity"/>
    <property type="evidence" value="ECO:0007669"/>
    <property type="project" value="UniProtKB-UniRule"/>
</dbReference>
<dbReference type="InterPro" id="IPR003744">
    <property type="entry name" value="YhhQ"/>
</dbReference>
<dbReference type="EMBL" id="PTRA01000001">
    <property type="protein sequence ID" value="PQA60217.1"/>
    <property type="molecule type" value="Genomic_DNA"/>
</dbReference>
<reference evidence="3" key="1">
    <citation type="submission" date="2018-02" db="EMBL/GenBank/DDBJ databases">
        <title>Genome sequencing of Solimonas sp. HR-BB.</title>
        <authorList>
            <person name="Lee Y."/>
            <person name="Jeon C.O."/>
        </authorList>
    </citation>
    <scope>NUCLEOTIDE SEQUENCE [LARGE SCALE GENOMIC DNA]</scope>
    <source>
        <strain evidence="3">HR-U</strain>
    </source>
</reference>
<evidence type="ECO:0000313" key="3">
    <source>
        <dbReference type="Proteomes" id="UP000239590"/>
    </source>
</evidence>
<evidence type="ECO:0000313" key="2">
    <source>
        <dbReference type="EMBL" id="PQA60217.1"/>
    </source>
</evidence>
<feature type="transmembrane region" description="Helical" evidence="1">
    <location>
        <begin position="222"/>
        <end position="239"/>
    </location>
</feature>
<dbReference type="PANTHER" id="PTHR34300">
    <property type="entry name" value="QUEUOSINE PRECURSOR TRANSPORTER-RELATED"/>
    <property type="match status" value="1"/>
</dbReference>
<feature type="transmembrane region" description="Helical" evidence="1">
    <location>
        <begin position="88"/>
        <end position="109"/>
    </location>
</feature>